<organism evidence="1 2">
    <name type="scientific">Romanomermis culicivorax</name>
    <name type="common">Nematode worm</name>
    <dbReference type="NCBI Taxonomy" id="13658"/>
    <lineage>
        <taxon>Eukaryota</taxon>
        <taxon>Metazoa</taxon>
        <taxon>Ecdysozoa</taxon>
        <taxon>Nematoda</taxon>
        <taxon>Enoplea</taxon>
        <taxon>Dorylaimia</taxon>
        <taxon>Mermithida</taxon>
        <taxon>Mermithoidea</taxon>
        <taxon>Mermithidae</taxon>
        <taxon>Romanomermis</taxon>
    </lineage>
</organism>
<keyword evidence="1" id="KW-1185">Reference proteome</keyword>
<reference evidence="2" key="1">
    <citation type="submission" date="2022-11" db="UniProtKB">
        <authorList>
            <consortium name="WormBaseParasite"/>
        </authorList>
    </citation>
    <scope>IDENTIFICATION</scope>
</reference>
<accession>A0A915L896</accession>
<dbReference type="Gene3D" id="1.10.287.690">
    <property type="entry name" value="Helix hairpin bin"/>
    <property type="match status" value="1"/>
</dbReference>
<name>A0A915L896_ROMCU</name>
<dbReference type="AlphaFoldDB" id="A0A915L896"/>
<dbReference type="Proteomes" id="UP000887565">
    <property type="component" value="Unplaced"/>
</dbReference>
<evidence type="ECO:0000313" key="2">
    <source>
        <dbReference type="WBParaSite" id="nRc.2.0.1.t47340-RA"/>
    </source>
</evidence>
<protein>
    <submittedName>
        <fullName evidence="2">Uncharacterized protein</fullName>
    </submittedName>
</protein>
<proteinExistence type="predicted"/>
<dbReference type="WBParaSite" id="nRc.2.0.1.t47340-RA">
    <property type="protein sequence ID" value="nRc.2.0.1.t47340-RA"/>
    <property type="gene ID" value="nRc.2.0.1.g47340"/>
</dbReference>
<evidence type="ECO:0000313" key="1">
    <source>
        <dbReference type="Proteomes" id="UP000887565"/>
    </source>
</evidence>
<sequence>MGEQKCEYKNGSLQSGEYFLRLIKISKNPGKRALAKLMLNLFWGKNNMEAKQHG</sequence>